<feature type="domain" description="MacB-like periplasmic core" evidence="8">
    <location>
        <begin position="447"/>
        <end position="638"/>
    </location>
</feature>
<dbReference type="Pfam" id="PF02687">
    <property type="entry name" value="FtsX"/>
    <property type="match status" value="2"/>
</dbReference>
<dbReference type="GO" id="GO:0005886">
    <property type="term" value="C:plasma membrane"/>
    <property type="evidence" value="ECO:0007669"/>
    <property type="project" value="UniProtKB-SubCell"/>
</dbReference>
<feature type="transmembrane region" description="Helical" evidence="6">
    <location>
        <begin position="763"/>
        <end position="786"/>
    </location>
</feature>
<evidence type="ECO:0000256" key="2">
    <source>
        <dbReference type="ARBA" id="ARBA00022475"/>
    </source>
</evidence>
<feature type="transmembrane region" description="Helical" evidence="6">
    <location>
        <begin position="352"/>
        <end position="373"/>
    </location>
</feature>
<reference evidence="9" key="2">
    <citation type="submission" date="2020-09" db="EMBL/GenBank/DDBJ databases">
        <authorList>
            <person name="Sun Q."/>
            <person name="Zhou Y."/>
        </authorList>
    </citation>
    <scope>NUCLEOTIDE SEQUENCE</scope>
    <source>
        <strain evidence="9">CGMCC 1.15290</strain>
    </source>
</reference>
<evidence type="ECO:0000256" key="1">
    <source>
        <dbReference type="ARBA" id="ARBA00004651"/>
    </source>
</evidence>
<dbReference type="EMBL" id="BMIB01000002">
    <property type="protein sequence ID" value="GGH64008.1"/>
    <property type="molecule type" value="Genomic_DNA"/>
</dbReference>
<dbReference type="Pfam" id="PF12704">
    <property type="entry name" value="MacB_PCD"/>
    <property type="match status" value="2"/>
</dbReference>
<comment type="subcellular location">
    <subcellularLocation>
        <location evidence="1">Cell membrane</location>
        <topology evidence="1">Multi-pass membrane protein</topology>
    </subcellularLocation>
</comment>
<accession>A0A917MTZ5</accession>
<gene>
    <name evidence="9" type="ORF">GCM10011379_15560</name>
</gene>
<keyword evidence="2" id="KW-1003">Cell membrane</keyword>
<feature type="transmembrane region" description="Helical" evidence="6">
    <location>
        <begin position="393"/>
        <end position="417"/>
    </location>
</feature>
<organism evidence="9 10">
    <name type="scientific">Filimonas zeae</name>
    <dbReference type="NCBI Taxonomy" id="1737353"/>
    <lineage>
        <taxon>Bacteria</taxon>
        <taxon>Pseudomonadati</taxon>
        <taxon>Bacteroidota</taxon>
        <taxon>Chitinophagia</taxon>
        <taxon>Chitinophagales</taxon>
        <taxon>Chitinophagaceae</taxon>
        <taxon>Filimonas</taxon>
    </lineage>
</organism>
<evidence type="ECO:0000313" key="10">
    <source>
        <dbReference type="Proteomes" id="UP000627292"/>
    </source>
</evidence>
<dbReference type="Proteomes" id="UP000627292">
    <property type="component" value="Unassembled WGS sequence"/>
</dbReference>
<keyword evidence="3 6" id="KW-0812">Transmembrane</keyword>
<dbReference type="InterPro" id="IPR050250">
    <property type="entry name" value="Macrolide_Exporter_MacB"/>
</dbReference>
<dbReference type="RefSeq" id="WP_188951464.1">
    <property type="nucleotide sequence ID" value="NZ_BMIB01000002.1"/>
</dbReference>
<evidence type="ECO:0000256" key="6">
    <source>
        <dbReference type="SAM" id="Phobius"/>
    </source>
</evidence>
<feature type="transmembrane region" description="Helical" evidence="6">
    <location>
        <begin position="21"/>
        <end position="41"/>
    </location>
</feature>
<keyword evidence="10" id="KW-1185">Reference proteome</keyword>
<evidence type="ECO:0000313" key="9">
    <source>
        <dbReference type="EMBL" id="GGH64008.1"/>
    </source>
</evidence>
<evidence type="ECO:0000256" key="5">
    <source>
        <dbReference type="ARBA" id="ARBA00023136"/>
    </source>
</evidence>
<dbReference type="GO" id="GO:0022857">
    <property type="term" value="F:transmembrane transporter activity"/>
    <property type="evidence" value="ECO:0007669"/>
    <property type="project" value="TreeGrafter"/>
</dbReference>
<dbReference type="InterPro" id="IPR003838">
    <property type="entry name" value="ABC3_permease_C"/>
</dbReference>
<feature type="transmembrane region" description="Helical" evidence="6">
    <location>
        <begin position="677"/>
        <end position="701"/>
    </location>
</feature>
<dbReference type="PANTHER" id="PTHR30572">
    <property type="entry name" value="MEMBRANE COMPONENT OF TRANSPORTER-RELATED"/>
    <property type="match status" value="1"/>
</dbReference>
<feature type="transmembrane region" description="Helical" evidence="6">
    <location>
        <begin position="295"/>
        <end position="318"/>
    </location>
</feature>
<reference evidence="9" key="1">
    <citation type="journal article" date="2014" name="Int. J. Syst. Evol. Microbiol.">
        <title>Complete genome sequence of Corynebacterium casei LMG S-19264T (=DSM 44701T), isolated from a smear-ripened cheese.</title>
        <authorList>
            <consortium name="US DOE Joint Genome Institute (JGI-PGF)"/>
            <person name="Walter F."/>
            <person name="Albersmeier A."/>
            <person name="Kalinowski J."/>
            <person name="Ruckert C."/>
        </authorList>
    </citation>
    <scope>NUCLEOTIDE SEQUENCE</scope>
    <source>
        <strain evidence="9">CGMCC 1.15290</strain>
    </source>
</reference>
<sequence length="801" mass="89365">MFRNYFKTAIRNLLRNKVYSFINIAGLAIGLACTMLILLYVKDELSFDRFHHKGPRLYRIVSKAARGGEERFAAHTGLLQGPRFTKNVAGIQSFVRIQNGQEDFKKDADVESRELLYVDSNFLRVFTFPVVAGNATTCLQQPHSVVLTQAEAEKQFGTTDAVGKVLMMRQNDAFVPYKVTAVTKNCPQNSSIQYRMLLPFRETEADAGNNENWFSFYLNTFVVLDEHANPDNVASQMQRFYKKDASETFNAMIARFGGGSNGVGMGTYLLQPFEEMHLSKTLPAQNGLQNASNPMYATILSGIALFVLLIACINFVNLTVARSVRRAREIGIRKVVGSGRQQLICQFLGESFTLCAIAFLLAIALAQVVLPVFNDLANKKLSITYLLDVRLVISYLALFVLTGLLAGFYPALVLSGYRPVETLYSRFTLKGKNYLQQLLVVLQFTLASFLIMATFIIYAQFNFLTQTDMGYNADNLILVNKNDMTHEAAATFKTELLKHTDIVSVAPKNRGNWKTGAKLANDSTIAFEWETVDEAYIPTLQIPLVQGRNFSTAYPADSAQSVVVNEAFVKQAGWKNPIGQPVIFNFHDNKTFQVIGVIKDYHYAPLNQEIGPQLFTMNNANSYGTFYIKIKPGTATNSLKYIQQQFKQFFPFTPYSYVFKEEEVLKSYEADARWKQIILFGAILTIFISCIGLFGLSVLSAEKRTKEIGIRKVLGASVQSIVTALSRDFVKLVIIALLIAVPIAWLAASKWLQNYPYRITPGWAVFSGAAGLVVLIALCTVSFQAVKAACANPVKSLRTDS</sequence>
<evidence type="ECO:0000259" key="8">
    <source>
        <dbReference type="Pfam" id="PF12704"/>
    </source>
</evidence>
<feature type="transmembrane region" description="Helical" evidence="6">
    <location>
        <begin position="729"/>
        <end position="748"/>
    </location>
</feature>
<keyword evidence="5 6" id="KW-0472">Membrane</keyword>
<keyword evidence="4 6" id="KW-1133">Transmembrane helix</keyword>
<feature type="domain" description="ABC3 transporter permease C-terminal" evidence="7">
    <location>
        <begin position="303"/>
        <end position="415"/>
    </location>
</feature>
<evidence type="ECO:0000256" key="3">
    <source>
        <dbReference type="ARBA" id="ARBA00022692"/>
    </source>
</evidence>
<comment type="caution">
    <text evidence="9">The sequence shown here is derived from an EMBL/GenBank/DDBJ whole genome shotgun (WGS) entry which is preliminary data.</text>
</comment>
<protein>
    <submittedName>
        <fullName evidence="9">ABC transporter permease</fullName>
    </submittedName>
</protein>
<evidence type="ECO:0000259" key="7">
    <source>
        <dbReference type="Pfam" id="PF02687"/>
    </source>
</evidence>
<dbReference type="PANTHER" id="PTHR30572:SF18">
    <property type="entry name" value="ABC-TYPE MACROLIDE FAMILY EXPORT SYSTEM PERMEASE COMPONENT 2"/>
    <property type="match status" value="1"/>
</dbReference>
<proteinExistence type="predicted"/>
<evidence type="ECO:0000256" key="4">
    <source>
        <dbReference type="ARBA" id="ARBA00022989"/>
    </source>
</evidence>
<name>A0A917MTZ5_9BACT</name>
<feature type="domain" description="MacB-like periplasmic core" evidence="8">
    <location>
        <begin position="20"/>
        <end position="239"/>
    </location>
</feature>
<dbReference type="AlphaFoldDB" id="A0A917MTZ5"/>
<dbReference type="InterPro" id="IPR025857">
    <property type="entry name" value="MacB_PCD"/>
</dbReference>
<feature type="domain" description="ABC3 transporter permease C-terminal" evidence="7">
    <location>
        <begin position="680"/>
        <end position="788"/>
    </location>
</feature>
<feature type="transmembrane region" description="Helical" evidence="6">
    <location>
        <begin position="438"/>
        <end position="459"/>
    </location>
</feature>
<dbReference type="PROSITE" id="PS51257">
    <property type="entry name" value="PROKAR_LIPOPROTEIN"/>
    <property type="match status" value="1"/>
</dbReference>